<feature type="binding site" evidence="7">
    <location>
        <begin position="86"/>
        <end position="88"/>
    </location>
    <ligand>
        <name>5-amino-6-(D-ribitylamino)uracil</name>
        <dbReference type="ChEBI" id="CHEBI:15934"/>
    </ligand>
</feature>
<evidence type="ECO:0000256" key="4">
    <source>
        <dbReference type="ARBA" id="ARBA00022619"/>
    </source>
</evidence>
<dbReference type="GO" id="GO:0000906">
    <property type="term" value="F:6,7-dimethyl-8-ribityllumazine synthase activity"/>
    <property type="evidence" value="ECO:0007669"/>
    <property type="project" value="UniProtKB-UniRule"/>
</dbReference>
<feature type="binding site" evidence="7">
    <location>
        <position position="119"/>
    </location>
    <ligand>
        <name>5-amino-6-(D-ribitylamino)uracil</name>
        <dbReference type="ChEBI" id="CHEBI:15934"/>
    </ligand>
</feature>
<dbReference type="GO" id="GO:0005829">
    <property type="term" value="C:cytosol"/>
    <property type="evidence" value="ECO:0007669"/>
    <property type="project" value="TreeGrafter"/>
</dbReference>
<protein>
    <recommendedName>
        <fullName evidence="3 7">6,7-dimethyl-8-ribityllumazine synthase</fullName>
        <shortName evidence="7">DMRL synthase</shortName>
        <shortName evidence="7">LS</shortName>
        <shortName evidence="7">Lumazine synthase</shortName>
        <ecNumber evidence="3 7">2.5.1.78</ecNumber>
    </recommendedName>
</protein>
<reference evidence="8 9" key="1">
    <citation type="submission" date="2017-02" db="EMBL/GenBank/DDBJ databases">
        <authorList>
            <person name="Peterson S.W."/>
        </authorList>
    </citation>
    <scope>NUCLEOTIDE SEQUENCE [LARGE SCALE GENOMIC DNA]</scope>
    <source>
        <strain evidence="8 9">S285</strain>
    </source>
</reference>
<dbReference type="OrthoDB" id="9809709at2"/>
<accession>A0A1W6N1M3</accession>
<dbReference type="Gene3D" id="3.40.50.960">
    <property type="entry name" value="Lumazine/riboflavin synthase"/>
    <property type="match status" value="1"/>
</dbReference>
<evidence type="ECO:0000313" key="9">
    <source>
        <dbReference type="Proteomes" id="UP000193978"/>
    </source>
</evidence>
<dbReference type="KEGG" id="mbry:B1812_18140"/>
<evidence type="ECO:0000256" key="1">
    <source>
        <dbReference type="ARBA" id="ARBA00004917"/>
    </source>
</evidence>
<evidence type="ECO:0000256" key="5">
    <source>
        <dbReference type="ARBA" id="ARBA00022679"/>
    </source>
</evidence>
<dbReference type="STRING" id="655015.B1812_18140"/>
<evidence type="ECO:0000313" key="8">
    <source>
        <dbReference type="EMBL" id="ARN83770.1"/>
    </source>
</evidence>
<dbReference type="Pfam" id="PF00885">
    <property type="entry name" value="DMRL_synthase"/>
    <property type="match status" value="1"/>
</dbReference>
<keyword evidence="9" id="KW-1185">Reference proteome</keyword>
<keyword evidence="5 7" id="KW-0808">Transferase</keyword>
<feature type="binding site" evidence="7">
    <location>
        <begin position="57"/>
        <end position="59"/>
    </location>
    <ligand>
        <name>5-amino-6-(D-ribitylamino)uracil</name>
        <dbReference type="ChEBI" id="CHEBI:15934"/>
    </ligand>
</feature>
<dbReference type="NCBIfam" id="TIGR00114">
    <property type="entry name" value="lumazine-synth"/>
    <property type="match status" value="1"/>
</dbReference>
<evidence type="ECO:0000256" key="6">
    <source>
        <dbReference type="ARBA" id="ARBA00048785"/>
    </source>
</evidence>
<dbReference type="SUPFAM" id="SSF52121">
    <property type="entry name" value="Lumazine synthase"/>
    <property type="match status" value="1"/>
</dbReference>
<feature type="binding site" evidence="7">
    <location>
        <position position="26"/>
    </location>
    <ligand>
        <name>5-amino-6-(D-ribitylamino)uracil</name>
        <dbReference type="ChEBI" id="CHEBI:15934"/>
    </ligand>
</feature>
<dbReference type="EMBL" id="CP019948">
    <property type="protein sequence ID" value="ARN83770.1"/>
    <property type="molecule type" value="Genomic_DNA"/>
</dbReference>
<gene>
    <name evidence="7" type="primary">ribH</name>
    <name evidence="8" type="ORF">B1812_18140</name>
</gene>
<evidence type="ECO:0000256" key="3">
    <source>
        <dbReference type="ARBA" id="ARBA00012664"/>
    </source>
</evidence>
<dbReference type="HAMAP" id="MF_00178">
    <property type="entry name" value="Lumazine_synth"/>
    <property type="match status" value="1"/>
</dbReference>
<dbReference type="GO" id="GO:0009231">
    <property type="term" value="P:riboflavin biosynthetic process"/>
    <property type="evidence" value="ECO:0007669"/>
    <property type="project" value="UniProtKB-UniRule"/>
</dbReference>
<feature type="binding site" evidence="7">
    <location>
        <begin position="91"/>
        <end position="92"/>
    </location>
    <ligand>
        <name>(2S)-2-hydroxy-3-oxobutyl phosphate</name>
        <dbReference type="ChEBI" id="CHEBI:58830"/>
    </ligand>
</feature>
<dbReference type="PANTHER" id="PTHR21058:SF0">
    <property type="entry name" value="6,7-DIMETHYL-8-RIBITYLLUMAZINE SYNTHASE"/>
    <property type="match status" value="1"/>
</dbReference>
<dbReference type="PANTHER" id="PTHR21058">
    <property type="entry name" value="6,7-DIMETHYL-8-RIBITYLLUMAZINE SYNTHASE DMRL SYNTHASE LUMAZINE SYNTHASE"/>
    <property type="match status" value="1"/>
</dbReference>
<name>A0A1W6N1M3_9HYPH</name>
<organism evidence="8 9">
    <name type="scientific">Methylocystis bryophila</name>
    <dbReference type="NCBI Taxonomy" id="655015"/>
    <lineage>
        <taxon>Bacteria</taxon>
        <taxon>Pseudomonadati</taxon>
        <taxon>Pseudomonadota</taxon>
        <taxon>Alphaproteobacteria</taxon>
        <taxon>Hyphomicrobiales</taxon>
        <taxon>Methylocystaceae</taxon>
        <taxon>Methylocystis</taxon>
    </lineage>
</organism>
<comment type="similarity">
    <text evidence="2 7">Belongs to the DMRL synthase family.</text>
</comment>
<sequence>MAGFSRADQEFAPLPGARVLVVAAHFNARIVALLREGAAAALARAKVEARVIEVPGALEIAPAAAIALEAARKVGAPYDGVVALGCVIRGETYHFEIVANESARALSDLAVSQRLPLGNGILTVENEEQAIVRADPKQGDKGADAALAALALIRLAREQGSRR</sequence>
<evidence type="ECO:0000256" key="2">
    <source>
        <dbReference type="ARBA" id="ARBA00007424"/>
    </source>
</evidence>
<keyword evidence="4 7" id="KW-0686">Riboflavin biosynthesis</keyword>
<comment type="catalytic activity">
    <reaction evidence="6 7">
        <text>(2S)-2-hydroxy-3-oxobutyl phosphate + 5-amino-6-(D-ribitylamino)uracil = 6,7-dimethyl-8-(1-D-ribityl)lumazine + phosphate + 2 H2O + H(+)</text>
        <dbReference type="Rhea" id="RHEA:26152"/>
        <dbReference type="ChEBI" id="CHEBI:15377"/>
        <dbReference type="ChEBI" id="CHEBI:15378"/>
        <dbReference type="ChEBI" id="CHEBI:15934"/>
        <dbReference type="ChEBI" id="CHEBI:43474"/>
        <dbReference type="ChEBI" id="CHEBI:58201"/>
        <dbReference type="ChEBI" id="CHEBI:58830"/>
        <dbReference type="EC" id="2.5.1.78"/>
    </reaction>
</comment>
<comment type="pathway">
    <text evidence="1 7">Cofactor biosynthesis; riboflavin biosynthesis; riboflavin from 2-hydroxy-3-oxobutyl phosphate and 5-amino-6-(D-ribitylamino)uracil: step 1/2.</text>
</comment>
<dbReference type="InterPro" id="IPR002180">
    <property type="entry name" value="LS/RS"/>
</dbReference>
<proteinExistence type="inferred from homology"/>
<feature type="binding site" evidence="7">
    <location>
        <position position="133"/>
    </location>
    <ligand>
        <name>(2S)-2-hydroxy-3-oxobutyl phosphate</name>
        <dbReference type="ChEBI" id="CHEBI:58830"/>
    </ligand>
</feature>
<feature type="active site" description="Proton donor" evidence="7">
    <location>
        <position position="94"/>
    </location>
</feature>
<comment type="function">
    <text evidence="7">Catalyzes the formation of 6,7-dimethyl-8-ribityllumazine by condensation of 5-amino-6-(D-ribitylamino)uracil with 3,4-dihydroxy-2-butanone 4-phosphate. This is the penultimate step in the biosynthesis of riboflavin.</text>
</comment>
<evidence type="ECO:0000256" key="7">
    <source>
        <dbReference type="HAMAP-Rule" id="MF_00178"/>
    </source>
</evidence>
<dbReference type="GO" id="GO:0009349">
    <property type="term" value="C:riboflavin synthase complex"/>
    <property type="evidence" value="ECO:0007669"/>
    <property type="project" value="UniProtKB-UniRule"/>
</dbReference>
<dbReference type="Proteomes" id="UP000193978">
    <property type="component" value="Chromosome"/>
</dbReference>
<dbReference type="UniPathway" id="UPA00275">
    <property type="reaction ID" value="UER00404"/>
</dbReference>
<dbReference type="InterPro" id="IPR036467">
    <property type="entry name" value="LS/RS_sf"/>
</dbReference>
<dbReference type="AlphaFoldDB" id="A0A1W6N1M3"/>
<dbReference type="RefSeq" id="WP_085773818.1">
    <property type="nucleotide sequence ID" value="NZ_AP027149.1"/>
</dbReference>
<dbReference type="InterPro" id="IPR034964">
    <property type="entry name" value="LS"/>
</dbReference>
<dbReference type="EC" id="2.5.1.78" evidence="3 7"/>